<organism evidence="2 3">
    <name type="scientific">Armillaria borealis</name>
    <dbReference type="NCBI Taxonomy" id="47425"/>
    <lineage>
        <taxon>Eukaryota</taxon>
        <taxon>Fungi</taxon>
        <taxon>Dikarya</taxon>
        <taxon>Basidiomycota</taxon>
        <taxon>Agaricomycotina</taxon>
        <taxon>Agaricomycetes</taxon>
        <taxon>Agaricomycetidae</taxon>
        <taxon>Agaricales</taxon>
        <taxon>Marasmiineae</taxon>
        <taxon>Physalacriaceae</taxon>
        <taxon>Armillaria</taxon>
    </lineage>
</organism>
<accession>A0AA39IW94</accession>
<sequence>MPIEAQPVSLAALFSKSQTARRPTPKPAPTNQSTPSASEPPPISTTNTDTATIAPSHIHPVATTSLLQMLTAAGIYPQPRHKTSNPSNTLPQPYVRPRPAIAGLLLHGFNPNTFIRELPHPGPTTFIGSNTTGQKQASIMRNTWRHSEAPTCHILIYPFLSPYHRKKAEKNRDPDVQMGYPLPQSDIYSLEHPEVVPFREHMQKLDLCITYCTDSNDTYKTIHEKLLAHNAQSGKPQIPGLKTTDLENLTFDNMGWCFVQLIKSGDEGFLLAFNTHHTEQKSNVHYLIHYASLEAKFLYGNKKKMIATPGQFTLVITPTHGSICHNLSNRNLYIGDYGINSIPDAARHRLHACFAERAMHNLTFVMRCHGGLVDKNALPFSEGVPRCPAFIDRNPVQEVDKHGPSNRCSKKHAAPSRSPSPHRAPLRPLSPIRRPNDTLPPLPLPPPYYAGVLVDLIDTFGDDALILKGPDVNALADVVIMLSLYYAEHGWNSLNQGFVRYMNDPLGPEFSSPGITCDNWNEPARFGQMKIVLDSTGSHRDGINKMVFREALHKALADTDRYVSMPNNSSYFTANFPMTGCTKREIMQWQAQGLLLAACTVTFRMPPLPLSPFLFLTLILESTHLLGVLDTLSRPVIKALDPASSDIRATKELGKGSEALEVTPDLEKSILQNRLVLRLILLSHPLAEQSKVFNAMQQGFAFNFGHVSYVHGLLSLFKLRYSTVHRDPNELLEYLDGIYDRKIHSTEDLMKVIDIQYGEVMTDPFCSQRLDLGFSKDHNGNDLPLYIGIKQALEQSLCTYFQQDLIRHGERFLAMATSLPYMPCVGSEVKINLQWPGYTDMPSQMFHSNTCFSLVKIKLDMNLCRLLAGQLTDVFPNFTACLDFWLFDDTHIITLV</sequence>
<dbReference type="AlphaFoldDB" id="A0AA39IW94"/>
<name>A0AA39IW94_9AGAR</name>
<dbReference type="Proteomes" id="UP001175226">
    <property type="component" value="Unassembled WGS sequence"/>
</dbReference>
<feature type="region of interest" description="Disordered" evidence="1">
    <location>
        <begin position="396"/>
        <end position="437"/>
    </location>
</feature>
<evidence type="ECO:0000256" key="1">
    <source>
        <dbReference type="SAM" id="MobiDB-lite"/>
    </source>
</evidence>
<gene>
    <name evidence="2" type="ORF">EV421DRAFT_1912341</name>
</gene>
<feature type="compositionally biased region" description="Low complexity" evidence="1">
    <location>
        <begin position="415"/>
        <end position="431"/>
    </location>
</feature>
<reference evidence="2" key="1">
    <citation type="submission" date="2023-06" db="EMBL/GenBank/DDBJ databases">
        <authorList>
            <consortium name="Lawrence Berkeley National Laboratory"/>
            <person name="Ahrendt S."/>
            <person name="Sahu N."/>
            <person name="Indic B."/>
            <person name="Wong-Bajracharya J."/>
            <person name="Merenyi Z."/>
            <person name="Ke H.-M."/>
            <person name="Monk M."/>
            <person name="Kocsube S."/>
            <person name="Drula E."/>
            <person name="Lipzen A."/>
            <person name="Balint B."/>
            <person name="Henrissat B."/>
            <person name="Andreopoulos B."/>
            <person name="Martin F.M."/>
            <person name="Harder C.B."/>
            <person name="Rigling D."/>
            <person name="Ford K.L."/>
            <person name="Foster G.D."/>
            <person name="Pangilinan J."/>
            <person name="Papanicolaou A."/>
            <person name="Barry K."/>
            <person name="LaButti K."/>
            <person name="Viragh M."/>
            <person name="Koriabine M."/>
            <person name="Yan M."/>
            <person name="Riley R."/>
            <person name="Champramary S."/>
            <person name="Plett K.L."/>
            <person name="Tsai I.J."/>
            <person name="Slot J."/>
            <person name="Sipos G."/>
            <person name="Plett J."/>
            <person name="Nagy L.G."/>
            <person name="Grigoriev I.V."/>
        </authorList>
    </citation>
    <scope>NUCLEOTIDE SEQUENCE</scope>
    <source>
        <strain evidence="2">FPL87.14</strain>
    </source>
</reference>
<evidence type="ECO:0000313" key="3">
    <source>
        <dbReference type="Proteomes" id="UP001175226"/>
    </source>
</evidence>
<keyword evidence="3" id="KW-1185">Reference proteome</keyword>
<feature type="region of interest" description="Disordered" evidence="1">
    <location>
        <begin position="1"/>
        <end position="51"/>
    </location>
</feature>
<comment type="caution">
    <text evidence="2">The sequence shown here is derived from an EMBL/GenBank/DDBJ whole genome shotgun (WGS) entry which is preliminary data.</text>
</comment>
<dbReference type="EMBL" id="JAUEPT010000127">
    <property type="protein sequence ID" value="KAK0430980.1"/>
    <property type="molecule type" value="Genomic_DNA"/>
</dbReference>
<evidence type="ECO:0000313" key="2">
    <source>
        <dbReference type="EMBL" id="KAK0430980.1"/>
    </source>
</evidence>
<proteinExistence type="predicted"/>
<protein>
    <submittedName>
        <fullName evidence="2">Uncharacterized protein</fullName>
    </submittedName>
</protein>